<dbReference type="GO" id="GO:0004222">
    <property type="term" value="F:metalloendopeptidase activity"/>
    <property type="evidence" value="ECO:0007669"/>
    <property type="project" value="InterPro"/>
</dbReference>
<evidence type="ECO:0000313" key="8">
    <source>
        <dbReference type="EMBL" id="CAF4088635.1"/>
    </source>
</evidence>
<dbReference type="EMBL" id="CAJOBG010003957">
    <property type="protein sequence ID" value="CAF4088635.1"/>
    <property type="molecule type" value="Genomic_DNA"/>
</dbReference>
<dbReference type="InterPro" id="IPR011249">
    <property type="entry name" value="Metalloenz_LuxS/M16"/>
</dbReference>
<dbReference type="InterPro" id="IPR007863">
    <property type="entry name" value="Peptidase_M16_C"/>
</dbReference>
<dbReference type="Pfam" id="PF05193">
    <property type="entry name" value="Peptidase_M16_C"/>
    <property type="match status" value="1"/>
</dbReference>
<comment type="similarity">
    <text evidence="2 5">Belongs to the peptidase M16 family.</text>
</comment>
<dbReference type="PROSITE" id="PS00143">
    <property type="entry name" value="INSULINASE"/>
    <property type="match status" value="1"/>
</dbReference>
<dbReference type="GO" id="GO:0005739">
    <property type="term" value="C:mitochondrion"/>
    <property type="evidence" value="ECO:0007669"/>
    <property type="project" value="TreeGrafter"/>
</dbReference>
<evidence type="ECO:0000256" key="1">
    <source>
        <dbReference type="ARBA" id="ARBA00002123"/>
    </source>
</evidence>
<dbReference type="Proteomes" id="UP000663866">
    <property type="component" value="Unassembled WGS sequence"/>
</dbReference>
<accession>A0A819TJA3</accession>
<comment type="function">
    <text evidence="1">Substrate recognition and binding subunit of the essential mitochondrial processing protease (MPP), which cleaves the mitochondrial sequence off newly imported precursors proteins.</text>
</comment>
<evidence type="ECO:0000256" key="2">
    <source>
        <dbReference type="ARBA" id="ARBA00007261"/>
    </source>
</evidence>
<dbReference type="Pfam" id="PF00675">
    <property type="entry name" value="Peptidase_M16"/>
    <property type="match status" value="1"/>
</dbReference>
<dbReference type="InterPro" id="IPR011765">
    <property type="entry name" value="Pept_M16_N"/>
</dbReference>
<dbReference type="PANTHER" id="PTHR11851:SF49">
    <property type="entry name" value="MITOCHONDRIAL-PROCESSING PEPTIDASE SUBUNIT ALPHA"/>
    <property type="match status" value="1"/>
</dbReference>
<comment type="caution">
    <text evidence="8">The sequence shown here is derived from an EMBL/GenBank/DDBJ whole genome shotgun (WGS) entry which is preliminary data.</text>
</comment>
<protein>
    <recommendedName>
        <fullName evidence="3">Alpha-MPP</fullName>
    </recommendedName>
    <alternativeName>
        <fullName evidence="4">Inactive zinc metalloprotease alpha</fullName>
    </alternativeName>
</protein>
<sequence>MLKAVRIFSRQAPVNLFRRLSHTDNSSIDTTTRAASLGRDSTFPAVYNFPALSKSPSWLPEVKFAVPNSKRYETNVTTLDNGLRVASEKLFGDFCTVGIIISAGPRFEGKYLSGVSHFLEKLAFMSTDKYQSRDQVIETLHDVNAICDCQTSRDIIIYALSCRTTGVERVIELLSETIFRPKFLPEEIESAQAAVFNEIDDLKNRRYDPTPILTDMIHAAAYGNKTLGLPKYIPLDNISRIDTSMLESFTKEFYRPERMVLAGVGIDHQQLVDLGNKYFSVPKSDTMNIDEKAAEQNKALWTGGTIMEERDLSHLSFGADPLPENVHVALGFQGKSECSSYFLNKTESTNFFSQIAPCHKEEHDFVSACVLSQMLGGGGSFSAGGPGKGLYSRFYLNVLNRNEQIKTAVSYNQAYSDSGCLYFHFGGDPSYLRNMIDVAIREIGFLVSERPGSVELERAKKQLQSMLFMNLEQRPVVFEDIARQVLSVGKRQQADYYYNRIERIQADDVYEIARRIFSKPLALAGLGKGLNAMRSYTQISDTIQRQFSAKTRWRIFG</sequence>
<dbReference type="InterPro" id="IPR050361">
    <property type="entry name" value="MPP/UQCRC_Complex"/>
</dbReference>
<evidence type="ECO:0000259" key="7">
    <source>
        <dbReference type="Pfam" id="PF05193"/>
    </source>
</evidence>
<gene>
    <name evidence="8" type="ORF">OVN521_LOCUS20224</name>
</gene>
<dbReference type="AlphaFoldDB" id="A0A819TJA3"/>
<name>A0A819TJA3_9BILA</name>
<evidence type="ECO:0000256" key="5">
    <source>
        <dbReference type="RuleBase" id="RU004447"/>
    </source>
</evidence>
<dbReference type="Gene3D" id="3.30.830.10">
    <property type="entry name" value="Metalloenzyme, LuxS/M16 peptidase-like"/>
    <property type="match status" value="2"/>
</dbReference>
<evidence type="ECO:0000256" key="4">
    <source>
        <dbReference type="ARBA" id="ARBA00032315"/>
    </source>
</evidence>
<dbReference type="GO" id="GO:0046872">
    <property type="term" value="F:metal ion binding"/>
    <property type="evidence" value="ECO:0007669"/>
    <property type="project" value="InterPro"/>
</dbReference>
<evidence type="ECO:0000256" key="3">
    <source>
        <dbReference type="ARBA" id="ARBA00030006"/>
    </source>
</evidence>
<proteinExistence type="inferred from homology"/>
<feature type="domain" description="Peptidase M16 C-terminal" evidence="7">
    <location>
        <begin position="245"/>
        <end position="463"/>
    </location>
</feature>
<feature type="domain" description="Peptidase M16 N-terminal" evidence="6">
    <location>
        <begin position="84"/>
        <end position="230"/>
    </location>
</feature>
<evidence type="ECO:0000259" key="6">
    <source>
        <dbReference type="Pfam" id="PF00675"/>
    </source>
</evidence>
<dbReference type="SUPFAM" id="SSF63411">
    <property type="entry name" value="LuxS/MPP-like metallohydrolase"/>
    <property type="match status" value="2"/>
</dbReference>
<evidence type="ECO:0000313" key="9">
    <source>
        <dbReference type="Proteomes" id="UP000663866"/>
    </source>
</evidence>
<dbReference type="InterPro" id="IPR001431">
    <property type="entry name" value="Pept_M16_Zn_BS"/>
</dbReference>
<dbReference type="GO" id="GO:0006627">
    <property type="term" value="P:protein processing involved in protein targeting to mitochondrion"/>
    <property type="evidence" value="ECO:0007669"/>
    <property type="project" value="TreeGrafter"/>
</dbReference>
<organism evidence="8 9">
    <name type="scientific">Rotaria magnacalcarata</name>
    <dbReference type="NCBI Taxonomy" id="392030"/>
    <lineage>
        <taxon>Eukaryota</taxon>
        <taxon>Metazoa</taxon>
        <taxon>Spiralia</taxon>
        <taxon>Gnathifera</taxon>
        <taxon>Rotifera</taxon>
        <taxon>Eurotatoria</taxon>
        <taxon>Bdelloidea</taxon>
        <taxon>Philodinida</taxon>
        <taxon>Philodinidae</taxon>
        <taxon>Rotaria</taxon>
    </lineage>
</organism>
<keyword evidence="9" id="KW-1185">Reference proteome</keyword>
<dbReference type="PANTHER" id="PTHR11851">
    <property type="entry name" value="METALLOPROTEASE"/>
    <property type="match status" value="1"/>
</dbReference>
<reference evidence="8" key="1">
    <citation type="submission" date="2021-02" db="EMBL/GenBank/DDBJ databases">
        <authorList>
            <person name="Nowell W R."/>
        </authorList>
    </citation>
    <scope>NUCLEOTIDE SEQUENCE</scope>
</reference>